<sequence length="264" mass="31045">MTINVMTFNLKYDFTNNKDNSWDERAERIEALIKENKPLVIGTQEGLIHMLKTLKNLLKEYDFLGEGREGGEEGAENEFNAIFYKKEKLSLINWGQFWLSKNPKEKGSKSFESSLPRICTWAHFKIKEINKEFIQYNTHLDHISQKAREEGIKIILNFIKRTYKENNIPYMLMGDFNCYKENEIFKIMKEWEEKQIILKNSYDEALNDVVCTFHEFKGGFEGGIIDYILFSKEFKINSVKVDSRKIKGGYPSDHYPVICNISLD</sequence>
<evidence type="ECO:0000259" key="1">
    <source>
        <dbReference type="Pfam" id="PF03372"/>
    </source>
</evidence>
<dbReference type="InterPro" id="IPR005135">
    <property type="entry name" value="Endo/exonuclease/phosphatase"/>
</dbReference>
<dbReference type="SUPFAM" id="SSF56219">
    <property type="entry name" value="DNase I-like"/>
    <property type="match status" value="1"/>
</dbReference>
<organism evidence="2 3">
    <name type="scientific">Clostridium fallax</name>
    <dbReference type="NCBI Taxonomy" id="1533"/>
    <lineage>
        <taxon>Bacteria</taxon>
        <taxon>Bacillati</taxon>
        <taxon>Bacillota</taxon>
        <taxon>Clostridia</taxon>
        <taxon>Eubacteriales</taxon>
        <taxon>Clostridiaceae</taxon>
        <taxon>Clostridium</taxon>
    </lineage>
</organism>
<reference evidence="2 3" key="1">
    <citation type="submission" date="2016-11" db="EMBL/GenBank/DDBJ databases">
        <authorList>
            <person name="Jaros S."/>
            <person name="Januszkiewicz K."/>
            <person name="Wedrychowicz H."/>
        </authorList>
    </citation>
    <scope>NUCLEOTIDE SEQUENCE [LARGE SCALE GENOMIC DNA]</scope>
    <source>
        <strain evidence="2 3">DSM 2631</strain>
    </source>
</reference>
<dbReference type="InterPro" id="IPR050410">
    <property type="entry name" value="CCR4/nocturin_mRNA_transcr"/>
</dbReference>
<dbReference type="STRING" id="1533.SAMN05443638_1317"/>
<protein>
    <submittedName>
        <fullName evidence="2">Metal-dependent hydrolase, endonuclease/exonuclease/phosphatase family</fullName>
    </submittedName>
</protein>
<dbReference type="PANTHER" id="PTHR12121">
    <property type="entry name" value="CARBON CATABOLITE REPRESSOR PROTEIN 4"/>
    <property type="match status" value="1"/>
</dbReference>
<proteinExistence type="predicted"/>
<dbReference type="CDD" id="cd09083">
    <property type="entry name" value="EEP-1"/>
    <property type="match status" value="1"/>
</dbReference>
<feature type="domain" description="Endonuclease/exonuclease/phosphatase" evidence="1">
    <location>
        <begin position="6"/>
        <end position="254"/>
    </location>
</feature>
<dbReference type="Proteomes" id="UP000184035">
    <property type="component" value="Unassembled WGS sequence"/>
</dbReference>
<dbReference type="Pfam" id="PF03372">
    <property type="entry name" value="Exo_endo_phos"/>
    <property type="match status" value="1"/>
</dbReference>
<dbReference type="AlphaFoldDB" id="A0A1M4YRD4"/>
<dbReference type="GO" id="GO:0000175">
    <property type="term" value="F:3'-5'-RNA exonuclease activity"/>
    <property type="evidence" value="ECO:0007669"/>
    <property type="project" value="TreeGrafter"/>
</dbReference>
<evidence type="ECO:0000313" key="3">
    <source>
        <dbReference type="Proteomes" id="UP000184035"/>
    </source>
</evidence>
<accession>A0A1M4YRD4</accession>
<name>A0A1M4YRD4_9CLOT</name>
<gene>
    <name evidence="2" type="ORF">SAMN05443638_1317</name>
</gene>
<keyword evidence="2" id="KW-0540">Nuclease</keyword>
<dbReference type="RefSeq" id="WP_242977314.1">
    <property type="nucleotide sequence ID" value="NZ_FQVM01000031.1"/>
</dbReference>
<evidence type="ECO:0000313" key="2">
    <source>
        <dbReference type="EMBL" id="SHF08354.1"/>
    </source>
</evidence>
<dbReference type="InterPro" id="IPR036691">
    <property type="entry name" value="Endo/exonu/phosph_ase_sf"/>
</dbReference>
<keyword evidence="2" id="KW-0378">Hydrolase</keyword>
<dbReference type="PANTHER" id="PTHR12121:SF36">
    <property type="entry name" value="ENDONUCLEASE_EXONUCLEASE_PHOSPHATASE DOMAIN-CONTAINING PROTEIN"/>
    <property type="match status" value="1"/>
</dbReference>
<dbReference type="Gene3D" id="3.60.10.10">
    <property type="entry name" value="Endonuclease/exonuclease/phosphatase"/>
    <property type="match status" value="1"/>
</dbReference>
<dbReference type="GO" id="GO:0004519">
    <property type="term" value="F:endonuclease activity"/>
    <property type="evidence" value="ECO:0007669"/>
    <property type="project" value="UniProtKB-KW"/>
</dbReference>
<keyword evidence="3" id="KW-1185">Reference proteome</keyword>
<keyword evidence="2" id="KW-0269">Exonuclease</keyword>
<dbReference type="EMBL" id="FQVM01000031">
    <property type="protein sequence ID" value="SHF08354.1"/>
    <property type="molecule type" value="Genomic_DNA"/>
</dbReference>
<keyword evidence="2" id="KW-0255">Endonuclease</keyword>